<dbReference type="Pfam" id="PF00004">
    <property type="entry name" value="AAA"/>
    <property type="match status" value="1"/>
</dbReference>
<evidence type="ECO:0000313" key="6">
    <source>
        <dbReference type="EMBL" id="KAH9416541.1"/>
    </source>
</evidence>
<dbReference type="InterPro" id="IPR027417">
    <property type="entry name" value="P-loop_NTPase"/>
</dbReference>
<gene>
    <name evidence="6" type="primary">RFC4</name>
    <name evidence="6" type="ORF">DERP_009904</name>
</gene>
<dbReference type="InterPro" id="IPR003959">
    <property type="entry name" value="ATPase_AAA_core"/>
</dbReference>
<dbReference type="InterPro" id="IPR013748">
    <property type="entry name" value="Rep_factorC_C"/>
</dbReference>
<evidence type="ECO:0000256" key="1">
    <source>
        <dbReference type="ARBA" id="ARBA00005378"/>
    </source>
</evidence>
<dbReference type="SUPFAM" id="SSF48019">
    <property type="entry name" value="post-AAA+ oligomerization domain-like"/>
    <property type="match status" value="1"/>
</dbReference>
<keyword evidence="7" id="KW-1185">Reference proteome</keyword>
<accession>A0ABQ8J1U8</accession>
<dbReference type="SUPFAM" id="SSF52540">
    <property type="entry name" value="P-loop containing nucleoside triphosphate hydrolases"/>
    <property type="match status" value="1"/>
</dbReference>
<reference evidence="6 7" key="2">
    <citation type="journal article" date="2022" name="Mol. Biol. Evol.">
        <title>Comparative Genomics Reveals Insights into the Divergent Evolution of Astigmatic Mites and Household Pest Adaptations.</title>
        <authorList>
            <person name="Xiong Q."/>
            <person name="Wan A.T."/>
            <person name="Liu X."/>
            <person name="Fung C.S."/>
            <person name="Xiao X."/>
            <person name="Malainual N."/>
            <person name="Hou J."/>
            <person name="Wang L."/>
            <person name="Wang M."/>
            <person name="Yang K.Y."/>
            <person name="Cui Y."/>
            <person name="Leung E.L."/>
            <person name="Nong W."/>
            <person name="Shin S.K."/>
            <person name="Au S.W."/>
            <person name="Jeong K.Y."/>
            <person name="Chew F.T."/>
            <person name="Hui J.H."/>
            <person name="Leung T.F."/>
            <person name="Tungtrongchitr A."/>
            <person name="Zhong N."/>
            <person name="Liu Z."/>
            <person name="Tsui S.K."/>
        </authorList>
    </citation>
    <scope>NUCLEOTIDE SEQUENCE [LARGE SCALE GENOMIC DNA]</scope>
    <source>
        <strain evidence="6">Derp</strain>
    </source>
</reference>
<protein>
    <submittedName>
        <fullName evidence="6">Replication factor C subunit 4</fullName>
    </submittedName>
</protein>
<name>A0ABQ8J1U8_DERPT</name>
<dbReference type="Gene3D" id="1.10.8.60">
    <property type="match status" value="1"/>
</dbReference>
<dbReference type="InterPro" id="IPR008921">
    <property type="entry name" value="DNA_pol3_clamp-load_cplx_C"/>
</dbReference>
<evidence type="ECO:0000259" key="5">
    <source>
        <dbReference type="SMART" id="SM00382"/>
    </source>
</evidence>
<dbReference type="CDD" id="cd00009">
    <property type="entry name" value="AAA"/>
    <property type="match status" value="1"/>
</dbReference>
<evidence type="ECO:0000313" key="7">
    <source>
        <dbReference type="Proteomes" id="UP000887458"/>
    </source>
</evidence>
<feature type="domain" description="AAA+ ATPase" evidence="5">
    <location>
        <begin position="52"/>
        <end position="184"/>
    </location>
</feature>
<dbReference type="Gene3D" id="1.20.272.10">
    <property type="match status" value="1"/>
</dbReference>
<dbReference type="CDD" id="cd18140">
    <property type="entry name" value="HLD_clamp_RFC"/>
    <property type="match status" value="1"/>
</dbReference>
<dbReference type="Pfam" id="PF08542">
    <property type="entry name" value="Rep_fac_C"/>
    <property type="match status" value="1"/>
</dbReference>
<dbReference type="PANTHER" id="PTHR11669:SF20">
    <property type="entry name" value="REPLICATION FACTOR C SUBUNIT 4"/>
    <property type="match status" value="1"/>
</dbReference>
<dbReference type="NCBIfam" id="NF001679">
    <property type="entry name" value="PRK00440.1"/>
    <property type="match status" value="1"/>
</dbReference>
<dbReference type="Proteomes" id="UP000887458">
    <property type="component" value="Unassembled WGS sequence"/>
</dbReference>
<organism evidence="6 7">
    <name type="scientific">Dermatophagoides pteronyssinus</name>
    <name type="common">European house dust mite</name>
    <dbReference type="NCBI Taxonomy" id="6956"/>
    <lineage>
        <taxon>Eukaryota</taxon>
        <taxon>Metazoa</taxon>
        <taxon>Ecdysozoa</taxon>
        <taxon>Arthropoda</taxon>
        <taxon>Chelicerata</taxon>
        <taxon>Arachnida</taxon>
        <taxon>Acari</taxon>
        <taxon>Acariformes</taxon>
        <taxon>Sarcoptiformes</taxon>
        <taxon>Astigmata</taxon>
        <taxon>Psoroptidia</taxon>
        <taxon>Analgoidea</taxon>
        <taxon>Pyroglyphidae</taxon>
        <taxon>Dermatophagoidinae</taxon>
        <taxon>Dermatophagoides</taxon>
    </lineage>
</organism>
<dbReference type="InterPro" id="IPR003593">
    <property type="entry name" value="AAA+_ATPase"/>
</dbReference>
<keyword evidence="4" id="KW-0067">ATP-binding</keyword>
<keyword evidence="3" id="KW-0547">Nucleotide-binding</keyword>
<dbReference type="InterPro" id="IPR050238">
    <property type="entry name" value="DNA_Rep/Repair_Clamp_Loader"/>
</dbReference>
<dbReference type="Gene3D" id="3.40.50.300">
    <property type="entry name" value="P-loop containing nucleotide triphosphate hydrolases"/>
    <property type="match status" value="1"/>
</dbReference>
<evidence type="ECO:0000256" key="3">
    <source>
        <dbReference type="ARBA" id="ARBA00022741"/>
    </source>
</evidence>
<keyword evidence="2" id="KW-0235">DNA replication</keyword>
<evidence type="ECO:0000256" key="4">
    <source>
        <dbReference type="ARBA" id="ARBA00022840"/>
    </source>
</evidence>
<proteinExistence type="inferred from homology"/>
<comment type="similarity">
    <text evidence="1">Belongs to the activator 1 small subunits family.</text>
</comment>
<dbReference type="EMBL" id="NJHN03000090">
    <property type="protein sequence ID" value="KAH9416541.1"/>
    <property type="molecule type" value="Genomic_DNA"/>
</dbReference>
<evidence type="ECO:0000256" key="2">
    <source>
        <dbReference type="ARBA" id="ARBA00022705"/>
    </source>
</evidence>
<dbReference type="SMART" id="SM00382">
    <property type="entry name" value="AAA"/>
    <property type="match status" value="1"/>
</dbReference>
<dbReference type="InterPro" id="IPR047854">
    <property type="entry name" value="RFC_lid"/>
</dbReference>
<reference evidence="6 7" key="1">
    <citation type="journal article" date="2018" name="J. Allergy Clin. Immunol.">
        <title>High-quality assembly of Dermatophagoides pteronyssinus genome and transcriptome reveals a wide range of novel allergens.</title>
        <authorList>
            <person name="Liu X.Y."/>
            <person name="Yang K.Y."/>
            <person name="Wang M.Q."/>
            <person name="Kwok J.S."/>
            <person name="Zeng X."/>
            <person name="Yang Z."/>
            <person name="Xiao X.J."/>
            <person name="Lau C.P."/>
            <person name="Li Y."/>
            <person name="Huang Z.M."/>
            <person name="Ba J.G."/>
            <person name="Yim A.K."/>
            <person name="Ouyang C.Y."/>
            <person name="Ngai S.M."/>
            <person name="Chan T.F."/>
            <person name="Leung E.L."/>
            <person name="Liu L."/>
            <person name="Liu Z.G."/>
            <person name="Tsui S.K."/>
        </authorList>
    </citation>
    <scope>NUCLEOTIDE SEQUENCE [LARGE SCALE GENOMIC DNA]</scope>
    <source>
        <strain evidence="6">Derp</strain>
    </source>
</reference>
<dbReference type="PANTHER" id="PTHR11669">
    <property type="entry name" value="REPLICATION FACTOR C / DNA POLYMERASE III GAMMA-TAU SUBUNIT"/>
    <property type="match status" value="1"/>
</dbReference>
<comment type="caution">
    <text evidence="6">The sequence shown here is derived from an EMBL/GenBank/DDBJ whole genome shotgun (WGS) entry which is preliminary data.</text>
</comment>
<sequence>MEIDSQPPTTTTAVNKFKTWVEKYRPSKLDDIVYQTEIINSLQNIITSNACNLPNFLFYGPPGTGKTSTIIALAKQLFGVEQYKNRVLELNASDERGIQVIRDKVKSFAQRTISTNNTNNQKLAAIKIIVLDECDSMTKEAQSALRRIMEKYSKTTRFCLICNYVSKIIDPIISRCTVYRFKPLKIDLIKTTLLKIGCQEGFKINDETLDILIKISDGDLRKAITLIQTLSLISEGDDCNEISPDDICEIAGQIPMKCIEHFFNICRNSKSYSQLLNETTKIIHSGYSATQFLCQLQEWLAIADECLLNDEQKSKICWQIGIIDKRLLDGGDEFLQLLQVGSCIMQIAGC</sequence>